<feature type="region of interest" description="Disordered" evidence="1">
    <location>
        <begin position="117"/>
        <end position="140"/>
    </location>
</feature>
<dbReference type="EMBL" id="HBIM01002159">
    <property type="protein sequence ID" value="CAE0403693.1"/>
    <property type="molecule type" value="Transcribed_RNA"/>
</dbReference>
<sequence>MQLVNANLPTAPEECFVDPNCGTRKANMMESTNRKVDSFRSVLSYYEANIASSQDSASKSFLTNLASSPHKQRRRLSMGAVPLTQKSDTPSSGMIRSGEETPKRVCRRASWCADTDAASFPHTQSRSDAEQSTAKPSITISQGKVNETRAFFEGISSPKSEEKSRMGRRSSMGPGVEVLRRQDSFIKAERFQVLQKFWSTLPKPCPEVVPLRYPSRWNSMETIPETVREIALKASAPACLCMDENLNSNHESSCMSNASLGTLSCCGLDQDFEVDDSSVHSSAVCLYDGSNLYLTLPQGCMIFRSNPGAGPASPDHVPQPPSRHGSIASRGPPSQRSLCSFSSVTSIASISTAPPPRRVRFSEENEVWLFEVDDLCSVFSENGLELAQDFACIFDGGGDHGPRQVRRQGSIGSNASQDPGEVAWEYVGFYDEVRLPQSFGSAFKDSQSDSVPRPRRRRGSLEHRKPSLFGDVQGDRAPQVAPRRGSMDLECVFDHSEEEEDLDFDHFVSIPSHVKRRDGIDRPTDQSQIASSPRPSSSPTGSALCSPDQAPRAIRRRGSIDTESNEETIVPELPSLPCLDKITGPSHDVSPRKATRRQSIDTNQIPSIPKLGEVLRKTSSSTDLDLRTVSTAGTCSPTQDVEEHLDESPEVSESKLRPASRASMSDLVPMDAFTVKTAMRDARTSTESDWTKGEHGVCKNSKMSRRASASDCLRPTTFRGLSFERESEDARLLAQVCTSIKIDPFFTRSTKTLDSHEGSESTVDDSLVTKSTDSFRSDTDTFPRHDDPIFLRCAPKKRANGLSRYSNHSHDKSHSRKNFVDDQGILCPGVIRGYSFSDDDSIFDDSASLASQGNTSVVSAQESLGPDSYSSAPKAMSILRRESRQQLNSCMSSDMVSYSVFFD</sequence>
<feature type="region of interest" description="Disordered" evidence="1">
    <location>
        <begin position="630"/>
        <end position="662"/>
    </location>
</feature>
<feature type="compositionally biased region" description="Polar residues" evidence="1">
    <location>
        <begin position="630"/>
        <end position="639"/>
    </location>
</feature>
<feature type="region of interest" description="Disordered" evidence="1">
    <location>
        <begin position="66"/>
        <end position="102"/>
    </location>
</feature>
<evidence type="ECO:0000256" key="1">
    <source>
        <dbReference type="SAM" id="MobiDB-lite"/>
    </source>
</evidence>
<feature type="compositionally biased region" description="Polar residues" evidence="1">
    <location>
        <begin position="84"/>
        <end position="94"/>
    </location>
</feature>
<dbReference type="AlphaFoldDB" id="A0A7S3KX82"/>
<feature type="region of interest" description="Disordered" evidence="1">
    <location>
        <begin position="307"/>
        <end position="337"/>
    </location>
</feature>
<proteinExistence type="predicted"/>
<evidence type="ECO:0000313" key="2">
    <source>
        <dbReference type="EMBL" id="CAE0403693.1"/>
    </source>
</evidence>
<organism evidence="2">
    <name type="scientific">Amphora coffeiformis</name>
    <dbReference type="NCBI Taxonomy" id="265554"/>
    <lineage>
        <taxon>Eukaryota</taxon>
        <taxon>Sar</taxon>
        <taxon>Stramenopiles</taxon>
        <taxon>Ochrophyta</taxon>
        <taxon>Bacillariophyta</taxon>
        <taxon>Bacillariophyceae</taxon>
        <taxon>Bacillariophycidae</taxon>
        <taxon>Thalassiophysales</taxon>
        <taxon>Catenulaceae</taxon>
        <taxon>Amphora</taxon>
    </lineage>
</organism>
<gene>
    <name evidence="2" type="ORF">ACOF00016_LOCUS1884</name>
</gene>
<protein>
    <submittedName>
        <fullName evidence="2">Uncharacterized protein</fullName>
    </submittedName>
</protein>
<feature type="region of interest" description="Disordered" evidence="1">
    <location>
        <begin position="515"/>
        <end position="608"/>
    </location>
</feature>
<feature type="region of interest" description="Disordered" evidence="1">
    <location>
        <begin position="152"/>
        <end position="174"/>
    </location>
</feature>
<feature type="region of interest" description="Disordered" evidence="1">
    <location>
        <begin position="441"/>
        <end position="483"/>
    </location>
</feature>
<feature type="compositionally biased region" description="Polar residues" evidence="1">
    <location>
        <begin position="121"/>
        <end position="140"/>
    </location>
</feature>
<feature type="compositionally biased region" description="Polar residues" evidence="1">
    <location>
        <begin position="441"/>
        <end position="450"/>
    </location>
</feature>
<name>A0A7S3KX82_9STRA</name>
<accession>A0A7S3KX82</accession>
<reference evidence="2" key="1">
    <citation type="submission" date="2021-01" db="EMBL/GenBank/DDBJ databases">
        <authorList>
            <person name="Corre E."/>
            <person name="Pelletier E."/>
            <person name="Niang G."/>
            <person name="Scheremetjew M."/>
            <person name="Finn R."/>
            <person name="Kale V."/>
            <person name="Holt S."/>
            <person name="Cochrane G."/>
            <person name="Meng A."/>
            <person name="Brown T."/>
            <person name="Cohen L."/>
        </authorList>
    </citation>
    <scope>NUCLEOTIDE SEQUENCE</scope>
    <source>
        <strain evidence="2">CCMP127</strain>
    </source>
</reference>